<keyword evidence="2" id="KW-1185">Reference proteome</keyword>
<proteinExistence type="predicted"/>
<evidence type="ECO:0008006" key="3">
    <source>
        <dbReference type="Google" id="ProtNLM"/>
    </source>
</evidence>
<name>A0ABD0JU23_9CAEN</name>
<accession>A0ABD0JU23</accession>
<protein>
    <recommendedName>
        <fullName evidence="3">Secreted protein</fullName>
    </recommendedName>
</protein>
<dbReference type="Proteomes" id="UP001519460">
    <property type="component" value="Unassembled WGS sequence"/>
</dbReference>
<organism evidence="1 2">
    <name type="scientific">Batillaria attramentaria</name>
    <dbReference type="NCBI Taxonomy" id="370345"/>
    <lineage>
        <taxon>Eukaryota</taxon>
        <taxon>Metazoa</taxon>
        <taxon>Spiralia</taxon>
        <taxon>Lophotrochozoa</taxon>
        <taxon>Mollusca</taxon>
        <taxon>Gastropoda</taxon>
        <taxon>Caenogastropoda</taxon>
        <taxon>Sorbeoconcha</taxon>
        <taxon>Cerithioidea</taxon>
        <taxon>Batillariidae</taxon>
        <taxon>Batillaria</taxon>
    </lineage>
</organism>
<comment type="caution">
    <text evidence="1">The sequence shown here is derived from an EMBL/GenBank/DDBJ whole genome shotgun (WGS) entry which is preliminary data.</text>
</comment>
<reference evidence="1 2" key="1">
    <citation type="journal article" date="2023" name="Sci. Data">
        <title>Genome assembly of the Korean intertidal mud-creeper Batillaria attramentaria.</title>
        <authorList>
            <person name="Patra A.K."/>
            <person name="Ho P.T."/>
            <person name="Jun S."/>
            <person name="Lee S.J."/>
            <person name="Kim Y."/>
            <person name="Won Y.J."/>
        </authorList>
    </citation>
    <scope>NUCLEOTIDE SEQUENCE [LARGE SCALE GENOMIC DNA]</scope>
    <source>
        <strain evidence="1">Wonlab-2016</strain>
    </source>
</reference>
<sequence>MTMRSCLAVSQNLTFAATTRIVVSQTLPAFVATWSGNDTLHRTILLCLYSRQTTCHCPDRQYELKNDLATENSSASGSSEY</sequence>
<dbReference type="EMBL" id="JACVVK020000329">
    <property type="protein sequence ID" value="KAK7478321.1"/>
    <property type="molecule type" value="Genomic_DNA"/>
</dbReference>
<dbReference type="AlphaFoldDB" id="A0ABD0JU23"/>
<evidence type="ECO:0000313" key="2">
    <source>
        <dbReference type="Proteomes" id="UP001519460"/>
    </source>
</evidence>
<gene>
    <name evidence="1" type="ORF">BaRGS_00030473</name>
</gene>
<evidence type="ECO:0000313" key="1">
    <source>
        <dbReference type="EMBL" id="KAK7478321.1"/>
    </source>
</evidence>